<dbReference type="EMBL" id="VXAB01006997">
    <property type="protein sequence ID" value="NXJ10032.1"/>
    <property type="molecule type" value="Genomic_DNA"/>
</dbReference>
<proteinExistence type="predicted"/>
<reference evidence="2 3" key="1">
    <citation type="submission" date="2019-09" db="EMBL/GenBank/DDBJ databases">
        <title>Bird 10,000 Genomes (B10K) Project - Family phase.</title>
        <authorList>
            <person name="Zhang G."/>
        </authorList>
    </citation>
    <scope>NUCLEOTIDE SEQUENCE [LARGE SCALE GENOMIC DNA]</scope>
    <source>
        <strain evidence="2">B10K-DU-001-53</strain>
        <tissue evidence="2">Muscle</tissue>
    </source>
</reference>
<evidence type="ECO:0000313" key="3">
    <source>
        <dbReference type="Proteomes" id="UP000522663"/>
    </source>
</evidence>
<keyword evidence="1" id="KW-0812">Transmembrane</keyword>
<evidence type="ECO:0000256" key="1">
    <source>
        <dbReference type="SAM" id="Phobius"/>
    </source>
</evidence>
<feature type="transmembrane region" description="Helical" evidence="1">
    <location>
        <begin position="7"/>
        <end position="26"/>
    </location>
</feature>
<feature type="non-terminal residue" evidence="2">
    <location>
        <position position="1"/>
    </location>
</feature>
<keyword evidence="3" id="KW-1185">Reference proteome</keyword>
<gene>
    <name evidence="2" type="primary">Abca8</name>
    <name evidence="2" type="ORF">ODOGUJ_R15460</name>
</gene>
<keyword evidence="1" id="KW-0472">Membrane</keyword>
<dbReference type="OrthoDB" id="9363976at2759"/>
<dbReference type="AlphaFoldDB" id="A0A7K9YJ04"/>
<comment type="caution">
    <text evidence="2">The sequence shown here is derived from an EMBL/GenBank/DDBJ whole genome shotgun (WGS) entry which is preliminary data.</text>
</comment>
<evidence type="ECO:0000313" key="2">
    <source>
        <dbReference type="EMBL" id="NXJ10032.1"/>
    </source>
</evidence>
<feature type="non-terminal residue" evidence="2">
    <location>
        <position position="105"/>
    </location>
</feature>
<accession>A0A7K9YJ04</accession>
<organism evidence="2 3">
    <name type="scientific">Odontophorus gujanensis</name>
    <name type="common">marbled wood quail</name>
    <dbReference type="NCBI Taxonomy" id="886794"/>
    <lineage>
        <taxon>Eukaryota</taxon>
        <taxon>Metazoa</taxon>
        <taxon>Chordata</taxon>
        <taxon>Craniata</taxon>
        <taxon>Vertebrata</taxon>
        <taxon>Euteleostomi</taxon>
        <taxon>Archelosauria</taxon>
        <taxon>Archosauria</taxon>
        <taxon>Dinosauria</taxon>
        <taxon>Saurischia</taxon>
        <taxon>Theropoda</taxon>
        <taxon>Coelurosauria</taxon>
        <taxon>Aves</taxon>
        <taxon>Neognathae</taxon>
        <taxon>Galloanserae</taxon>
        <taxon>Galliformes</taxon>
        <taxon>Odontophoridae</taxon>
        <taxon>Odontophorus</taxon>
    </lineage>
</organism>
<name>A0A7K9YJ04_9GALL</name>
<feature type="transmembrane region" description="Helical" evidence="1">
    <location>
        <begin position="32"/>
        <end position="55"/>
    </location>
</feature>
<sequence>ALVDVPVFWALMCLMFMVVLLFSRACPMQANVILPMIFSTIGYGFSLVFLVYLIAFMFRKGRTNRYLWSFIFILVNFTLRMFSIGGNFFYIFSTLMPTFPLLGWL</sequence>
<dbReference type="Proteomes" id="UP000522663">
    <property type="component" value="Unassembled WGS sequence"/>
</dbReference>
<protein>
    <submittedName>
        <fullName evidence="2">ABCA8 protein</fullName>
    </submittedName>
</protein>
<feature type="transmembrane region" description="Helical" evidence="1">
    <location>
        <begin position="67"/>
        <end position="92"/>
    </location>
</feature>
<keyword evidence="1" id="KW-1133">Transmembrane helix</keyword>